<dbReference type="InterPro" id="IPR008258">
    <property type="entry name" value="Transglycosylase_SLT_dom_1"/>
</dbReference>
<sequence length="367" mass="39823">MANEQTIQRTDPARIRPDAFLRQPAAATRATGKTAFETRLEQALGNDPETQRRTREELRTIVMAVQSGFTDPWQLTDLIFQARHPELIGADLSQSPELLDEWNDISARLVQPMLNDLAALQSSAAPGVSDRPFGAPPFGVPPSGETAPRVTGRDKMAAASALDPLIEQAVALCPGLPPQLLKSLLVQESGLRTDVVNQYGYAGIAQIGRREARELGLSVGVPGTESDERLNPSLAIPAAARLLHVKAQRLTEMAFSRYGTPQGDEYWKFVMGAYNGGEGTITVAMGHAYRDGLARAREEGLTGPEAVAFAREWATKWEHLALGGETAPLALAAARYFPKLAAQKFVEIRNYPEHIVARAARRRTAAG</sequence>
<dbReference type="RefSeq" id="WP_211423414.1">
    <property type="nucleotide sequence ID" value="NZ_CP072643.1"/>
</dbReference>
<protein>
    <submittedName>
        <fullName evidence="2">Transglycosylase SLT domain-containing protein</fullName>
    </submittedName>
</protein>
<accession>A0ABX8B3Y1</accession>
<organism evidence="2 3">
    <name type="scientific">Chloracidobacterium sp. N</name>
    <dbReference type="NCBI Taxonomy" id="2821540"/>
    <lineage>
        <taxon>Bacteria</taxon>
        <taxon>Pseudomonadati</taxon>
        <taxon>Acidobacteriota</taxon>
        <taxon>Terriglobia</taxon>
        <taxon>Terriglobales</taxon>
        <taxon>Acidobacteriaceae</taxon>
        <taxon>Chloracidobacterium</taxon>
        <taxon>Chloracidobacterium aggregatum</taxon>
    </lineage>
</organism>
<gene>
    <name evidence="2" type="ORF">J8C05_14240</name>
</gene>
<proteinExistence type="predicted"/>
<feature type="domain" description="Transglycosylase SLT" evidence="1">
    <location>
        <begin position="174"/>
        <end position="287"/>
    </location>
</feature>
<dbReference type="EMBL" id="CP072643">
    <property type="protein sequence ID" value="QUV95178.1"/>
    <property type="molecule type" value="Genomic_DNA"/>
</dbReference>
<evidence type="ECO:0000259" key="1">
    <source>
        <dbReference type="Pfam" id="PF01464"/>
    </source>
</evidence>
<dbReference type="Proteomes" id="UP000677668">
    <property type="component" value="Chromosome 2"/>
</dbReference>
<dbReference type="Gene3D" id="1.10.530.10">
    <property type="match status" value="1"/>
</dbReference>
<keyword evidence="3" id="KW-1185">Reference proteome</keyword>
<dbReference type="SUPFAM" id="SSF53955">
    <property type="entry name" value="Lysozyme-like"/>
    <property type="match status" value="1"/>
</dbReference>
<reference evidence="2 3" key="1">
    <citation type="submission" date="2021-03" db="EMBL/GenBank/DDBJ databases">
        <title>Genomic and phenotypic characterization of Chloracidobacterium isolates provides evidence for multiple species.</title>
        <authorList>
            <person name="Saini M.K."/>
            <person name="Costas A.M.G."/>
            <person name="Tank M."/>
            <person name="Bryant D.A."/>
        </authorList>
    </citation>
    <scope>NUCLEOTIDE SEQUENCE [LARGE SCALE GENOMIC DNA]</scope>
    <source>
        <strain evidence="2 3">N</strain>
    </source>
</reference>
<name>A0ABX8B3Y1_9BACT</name>
<evidence type="ECO:0000313" key="2">
    <source>
        <dbReference type="EMBL" id="QUV95178.1"/>
    </source>
</evidence>
<dbReference type="Pfam" id="PF01464">
    <property type="entry name" value="SLT"/>
    <property type="match status" value="1"/>
</dbReference>
<evidence type="ECO:0000313" key="3">
    <source>
        <dbReference type="Proteomes" id="UP000677668"/>
    </source>
</evidence>
<dbReference type="InterPro" id="IPR023346">
    <property type="entry name" value="Lysozyme-like_dom_sf"/>
</dbReference>